<gene>
    <name evidence="1" type="ORF">BCR43DRAFT_69734</name>
</gene>
<dbReference type="EMBL" id="MCGN01000001">
    <property type="protein sequence ID" value="ORZ03984.1"/>
    <property type="molecule type" value="Genomic_DNA"/>
</dbReference>
<sequence length="203" mass="23358">MRGIWDRANPELTPEESDMDASLFDALKELGDLKDEFKRERRLTTDNSLAPDTPLTAAGVEKMGRYGHAQGEVGSQEREAQVTRPWRSNYPVLHIHIGRDQEQAWRDWALTRNEGTSYLAAAMRNIGTQVHHPLHNPLKRFRPEEFDSQDESWLEVDEHVNRATALWGEAMKSSLDPSFYGHSLRSLGYFDWRYASFLSALVE</sequence>
<dbReference type="AlphaFoldDB" id="A0A1X2HWY9"/>
<organism evidence="1 2">
    <name type="scientific">Syncephalastrum racemosum</name>
    <name type="common">Filamentous fungus</name>
    <dbReference type="NCBI Taxonomy" id="13706"/>
    <lineage>
        <taxon>Eukaryota</taxon>
        <taxon>Fungi</taxon>
        <taxon>Fungi incertae sedis</taxon>
        <taxon>Mucoromycota</taxon>
        <taxon>Mucoromycotina</taxon>
        <taxon>Mucoromycetes</taxon>
        <taxon>Mucorales</taxon>
        <taxon>Syncephalastraceae</taxon>
        <taxon>Syncephalastrum</taxon>
    </lineage>
</organism>
<protein>
    <submittedName>
        <fullName evidence="1">Uncharacterized protein</fullName>
    </submittedName>
</protein>
<dbReference type="InParanoid" id="A0A1X2HWY9"/>
<proteinExistence type="predicted"/>
<dbReference type="Proteomes" id="UP000242180">
    <property type="component" value="Unassembled WGS sequence"/>
</dbReference>
<evidence type="ECO:0000313" key="2">
    <source>
        <dbReference type="Proteomes" id="UP000242180"/>
    </source>
</evidence>
<keyword evidence="2" id="KW-1185">Reference proteome</keyword>
<comment type="caution">
    <text evidence="1">The sequence shown here is derived from an EMBL/GenBank/DDBJ whole genome shotgun (WGS) entry which is preliminary data.</text>
</comment>
<name>A0A1X2HWY9_SYNRA</name>
<reference evidence="1 2" key="1">
    <citation type="submission" date="2016-07" db="EMBL/GenBank/DDBJ databases">
        <title>Pervasive Adenine N6-methylation of Active Genes in Fungi.</title>
        <authorList>
            <consortium name="DOE Joint Genome Institute"/>
            <person name="Mondo S.J."/>
            <person name="Dannebaum R.O."/>
            <person name="Kuo R.C."/>
            <person name="Labutti K."/>
            <person name="Haridas S."/>
            <person name="Kuo A."/>
            <person name="Salamov A."/>
            <person name="Ahrendt S.R."/>
            <person name="Lipzen A."/>
            <person name="Sullivan W."/>
            <person name="Andreopoulos W.B."/>
            <person name="Clum A."/>
            <person name="Lindquist E."/>
            <person name="Daum C."/>
            <person name="Ramamoorthy G.K."/>
            <person name="Gryganskyi A."/>
            <person name="Culley D."/>
            <person name="Magnuson J.K."/>
            <person name="James T.Y."/>
            <person name="O'Malley M.A."/>
            <person name="Stajich J.E."/>
            <person name="Spatafora J.W."/>
            <person name="Visel A."/>
            <person name="Grigoriev I.V."/>
        </authorList>
    </citation>
    <scope>NUCLEOTIDE SEQUENCE [LARGE SCALE GENOMIC DNA]</scope>
    <source>
        <strain evidence="1 2">NRRL 2496</strain>
    </source>
</reference>
<accession>A0A1X2HWY9</accession>
<evidence type="ECO:0000313" key="1">
    <source>
        <dbReference type="EMBL" id="ORZ03984.1"/>
    </source>
</evidence>
<dbReference type="OrthoDB" id="2246311at2759"/>
<dbReference type="STRING" id="13706.A0A1X2HWY9"/>